<sequence length="48" mass="5186">MQTDCISEQREFEGFDGHKVVAGFDGGAITSDAGMLLLRHTDKAIGLF</sequence>
<protein>
    <submittedName>
        <fullName evidence="1">IS1380 family transposase</fullName>
    </submittedName>
</protein>
<evidence type="ECO:0000313" key="2">
    <source>
        <dbReference type="Proteomes" id="UP000273786"/>
    </source>
</evidence>
<accession>A0A3P3E9K7</accession>
<comment type="caution">
    <text evidence="1">The sequence shown here is derived from an EMBL/GenBank/DDBJ whole genome shotgun (WGS) entry which is preliminary data.</text>
</comment>
<dbReference type="Proteomes" id="UP000273786">
    <property type="component" value="Unassembled WGS sequence"/>
</dbReference>
<gene>
    <name evidence="1" type="ORF">EH240_37230</name>
</gene>
<dbReference type="AlphaFoldDB" id="A0A3P3E9K7"/>
<dbReference type="EMBL" id="RQXT01000198">
    <property type="protein sequence ID" value="RRH83125.1"/>
    <property type="molecule type" value="Genomic_DNA"/>
</dbReference>
<organism evidence="1 2">
    <name type="scientific">Mesorhizobium tamadayense</name>
    <dbReference type="NCBI Taxonomy" id="425306"/>
    <lineage>
        <taxon>Bacteria</taxon>
        <taxon>Pseudomonadati</taxon>
        <taxon>Pseudomonadota</taxon>
        <taxon>Alphaproteobacteria</taxon>
        <taxon>Hyphomicrobiales</taxon>
        <taxon>Phyllobacteriaceae</taxon>
        <taxon>Mesorhizobium</taxon>
    </lineage>
</organism>
<proteinExistence type="predicted"/>
<name>A0A3P3E9K7_9HYPH</name>
<evidence type="ECO:0000313" key="1">
    <source>
        <dbReference type="EMBL" id="RRH83125.1"/>
    </source>
</evidence>
<reference evidence="1 2" key="1">
    <citation type="submission" date="2018-11" db="EMBL/GenBank/DDBJ databases">
        <title>the genome of Mesorhizobium tamadayense DSM 28320.</title>
        <authorList>
            <person name="Gao J."/>
        </authorList>
    </citation>
    <scope>NUCLEOTIDE SEQUENCE [LARGE SCALE GENOMIC DNA]</scope>
    <source>
        <strain evidence="1 2">DSM 28320</strain>
    </source>
</reference>
<feature type="non-terminal residue" evidence="1">
    <location>
        <position position="48"/>
    </location>
</feature>
<keyword evidence="2" id="KW-1185">Reference proteome</keyword>